<evidence type="ECO:0000259" key="5">
    <source>
        <dbReference type="Pfam" id="PF03109"/>
    </source>
</evidence>
<dbReference type="Pfam" id="PF03109">
    <property type="entry name" value="ABC1"/>
    <property type="match status" value="1"/>
</dbReference>
<evidence type="ECO:0000256" key="1">
    <source>
        <dbReference type="ARBA" id="ARBA00009670"/>
    </source>
</evidence>
<dbReference type="InterPro" id="IPR034646">
    <property type="entry name" value="ADCK3_dom"/>
</dbReference>
<comment type="similarity">
    <text evidence="1">Belongs to the protein kinase superfamily. ADCK protein kinase family.</text>
</comment>
<dbReference type="GO" id="GO:0006744">
    <property type="term" value="P:ubiquinone biosynthetic process"/>
    <property type="evidence" value="ECO:0007669"/>
    <property type="project" value="TreeGrafter"/>
</dbReference>
<dbReference type="SUPFAM" id="SSF56112">
    <property type="entry name" value="Protein kinase-like (PK-like)"/>
    <property type="match status" value="1"/>
</dbReference>
<accession>A0A423PQ28</accession>
<proteinExistence type="inferred from homology"/>
<evidence type="ECO:0000256" key="3">
    <source>
        <dbReference type="ARBA" id="ARBA00022741"/>
    </source>
</evidence>
<protein>
    <submittedName>
        <fullName evidence="6">ABC transporter</fullName>
    </submittedName>
</protein>
<keyword evidence="7" id="KW-1185">Reference proteome</keyword>
<keyword evidence="4" id="KW-0067">ATP-binding</keyword>
<evidence type="ECO:0000313" key="7">
    <source>
        <dbReference type="Proteomes" id="UP000283993"/>
    </source>
</evidence>
<organism evidence="6 7">
    <name type="scientific">Salinisphaera orenii MK-B5</name>
    <dbReference type="NCBI Taxonomy" id="856730"/>
    <lineage>
        <taxon>Bacteria</taxon>
        <taxon>Pseudomonadati</taxon>
        <taxon>Pseudomonadota</taxon>
        <taxon>Gammaproteobacteria</taxon>
        <taxon>Salinisphaerales</taxon>
        <taxon>Salinisphaeraceae</taxon>
        <taxon>Salinisphaera</taxon>
    </lineage>
</organism>
<dbReference type="PANTHER" id="PTHR43851:SF3">
    <property type="entry name" value="COENZYME Q8"/>
    <property type="match status" value="1"/>
</dbReference>
<dbReference type="InterPro" id="IPR011009">
    <property type="entry name" value="Kinase-like_dom_sf"/>
</dbReference>
<keyword evidence="2" id="KW-0808">Transferase</keyword>
<name>A0A423PQ28_9GAMM</name>
<dbReference type="AlphaFoldDB" id="A0A423PQ28"/>
<dbReference type="GO" id="GO:0005524">
    <property type="term" value="F:ATP binding"/>
    <property type="evidence" value="ECO:0007669"/>
    <property type="project" value="UniProtKB-KW"/>
</dbReference>
<keyword evidence="3" id="KW-0547">Nucleotide-binding</keyword>
<dbReference type="Proteomes" id="UP000283993">
    <property type="component" value="Unassembled WGS sequence"/>
</dbReference>
<evidence type="ECO:0000256" key="2">
    <source>
        <dbReference type="ARBA" id="ARBA00022679"/>
    </source>
</evidence>
<dbReference type="CDD" id="cd13970">
    <property type="entry name" value="ABC1_ADCK3"/>
    <property type="match status" value="1"/>
</dbReference>
<comment type="caution">
    <text evidence="6">The sequence shown here is derived from an EMBL/GenBank/DDBJ whole genome shotgun (WGS) entry which is preliminary data.</text>
</comment>
<feature type="domain" description="ABC1 atypical kinase-like" evidence="5">
    <location>
        <begin position="68"/>
        <end position="298"/>
    </location>
</feature>
<dbReference type="InterPro" id="IPR004147">
    <property type="entry name" value="ABC1_dom"/>
</dbReference>
<evidence type="ECO:0000256" key="4">
    <source>
        <dbReference type="ARBA" id="ARBA00022840"/>
    </source>
</evidence>
<dbReference type="PANTHER" id="PTHR43851">
    <property type="match status" value="1"/>
</dbReference>
<dbReference type="EMBL" id="AYKH01000012">
    <property type="protein sequence ID" value="ROO27662.1"/>
    <property type="molecule type" value="Genomic_DNA"/>
</dbReference>
<evidence type="ECO:0000313" key="6">
    <source>
        <dbReference type="EMBL" id="ROO27662.1"/>
    </source>
</evidence>
<dbReference type="InterPro" id="IPR051409">
    <property type="entry name" value="Atypical_kinase_ADCK"/>
</dbReference>
<sequence>MFGAGVRTLGRSMLHTMPGYDRARSWQKTGQDWYDTLGSLKGAAMKLGQIASQYRDFLPEQLVDQLSRLQRNAEPWDYARLTPVLDATWSEAQRARLVEIDTEAIAAASIGQVHRGRLDDDRDVVVKIRYPGVADAVDADIDNLARLLKLSRFLPVRGSDIDAVLEELRLRFIEETDYRHELANLQTLRAMTLPGYVLPEPVSELCTEAVLVTTHVASRPIAEAPPRLGAAVVSSICRQVFTFGALHADPHPGNFGVTDDERIALFDFGCVKYFDRATRDALRDVVAAALIADWHGVHDALERLGVVPADSWADHGRTYAEIYRRHAEATLEPLRAQPDYVFDDDGLIQSIHAEIRESLRHWKRFNAAPELVFLMRTLSGLYWILRSMKGQAPLIAELEAIAAGAYDPPDDADA</sequence>
<reference evidence="6 7" key="1">
    <citation type="submission" date="2013-10" db="EMBL/GenBank/DDBJ databases">
        <title>Salinisphaera orenii MK-B5 Genome Sequencing.</title>
        <authorList>
            <person name="Lai Q."/>
            <person name="Li C."/>
            <person name="Shao Z."/>
        </authorList>
    </citation>
    <scope>NUCLEOTIDE SEQUENCE [LARGE SCALE GENOMIC DNA]</scope>
    <source>
        <strain evidence="6 7">MK-B5</strain>
    </source>
</reference>
<gene>
    <name evidence="6" type="ORF">SAOR_07380</name>
</gene>
<dbReference type="GO" id="GO:0016740">
    <property type="term" value="F:transferase activity"/>
    <property type="evidence" value="ECO:0007669"/>
    <property type="project" value="UniProtKB-KW"/>
</dbReference>